<reference evidence="2 3" key="1">
    <citation type="journal article" date="2015" name="Genome Announc.">
        <title>Draft Genome Sequences of Marine Isolates of Thalassomonas viridans and Thalassomonas actiniarum.</title>
        <authorList>
            <person name="Olonade I."/>
            <person name="van Zyl L.J."/>
            <person name="Trindade M."/>
        </authorList>
    </citation>
    <scope>NUCLEOTIDE SEQUENCE [LARGE SCALE GENOMIC DNA]</scope>
    <source>
        <strain evidence="2 3">A5K-106</strain>
    </source>
</reference>
<organism evidence="2 3">
    <name type="scientific">Thalassomonas actiniarum</name>
    <dbReference type="NCBI Taxonomy" id="485447"/>
    <lineage>
        <taxon>Bacteria</taxon>
        <taxon>Pseudomonadati</taxon>
        <taxon>Pseudomonadota</taxon>
        <taxon>Gammaproteobacteria</taxon>
        <taxon>Alteromonadales</taxon>
        <taxon>Colwelliaceae</taxon>
        <taxon>Thalassomonas</taxon>
    </lineage>
</organism>
<sequence length="51" mass="5206">MKTLTAAELVRVTGASSGQKGDDPKIQSTPLQPAGAVPGKTLSQSNQELTP</sequence>
<dbReference type="RefSeq" id="WP_160298256.1">
    <property type="nucleotide sequence ID" value="NZ_CP059735.1"/>
</dbReference>
<evidence type="ECO:0000256" key="1">
    <source>
        <dbReference type="SAM" id="MobiDB-lite"/>
    </source>
</evidence>
<keyword evidence="3" id="KW-1185">Reference proteome</keyword>
<name>A0AAE9YNF5_9GAMM</name>
<evidence type="ECO:0000313" key="2">
    <source>
        <dbReference type="EMBL" id="WDD97876.1"/>
    </source>
</evidence>
<protein>
    <submittedName>
        <fullName evidence="2">Uncharacterized protein</fullName>
    </submittedName>
</protein>
<proteinExistence type="predicted"/>
<dbReference type="EMBL" id="CP059735">
    <property type="protein sequence ID" value="WDD97876.1"/>
    <property type="molecule type" value="Genomic_DNA"/>
</dbReference>
<feature type="compositionally biased region" description="Polar residues" evidence="1">
    <location>
        <begin position="41"/>
        <end position="51"/>
    </location>
</feature>
<accession>A0AAE9YNF5</accession>
<gene>
    <name evidence="2" type="ORF">SG35_021670</name>
</gene>
<dbReference type="KEGG" id="tact:SG35_021670"/>
<feature type="region of interest" description="Disordered" evidence="1">
    <location>
        <begin position="12"/>
        <end position="51"/>
    </location>
</feature>
<dbReference type="Proteomes" id="UP000032568">
    <property type="component" value="Chromosome"/>
</dbReference>
<evidence type="ECO:0000313" key="3">
    <source>
        <dbReference type="Proteomes" id="UP000032568"/>
    </source>
</evidence>
<reference evidence="2 3" key="2">
    <citation type="journal article" date="2022" name="Mar. Drugs">
        <title>Bioassay-Guided Fractionation Leads to the Detection of Cholic Acid Generated by the Rare Thalassomonas sp.</title>
        <authorList>
            <person name="Pheiffer F."/>
            <person name="Schneider Y.K."/>
            <person name="Hansen E.H."/>
            <person name="Andersen J.H."/>
            <person name="Isaksson J."/>
            <person name="Busche T."/>
            <person name="R C."/>
            <person name="Kalinowski J."/>
            <person name="Zyl L.V."/>
            <person name="Trindade M."/>
        </authorList>
    </citation>
    <scope>NUCLEOTIDE SEQUENCE [LARGE SCALE GENOMIC DNA]</scope>
    <source>
        <strain evidence="2 3">A5K-106</strain>
    </source>
</reference>
<dbReference type="AlphaFoldDB" id="A0AAE9YNF5"/>